<name>A0A6G0WJZ2_9STRA</name>
<comment type="caution">
    <text evidence="2">The sequence shown here is derived from an EMBL/GenBank/DDBJ whole genome shotgun (WGS) entry which is preliminary data.</text>
</comment>
<feature type="domain" description="DNA-directed RNA polymerase N-terminal" evidence="1">
    <location>
        <begin position="170"/>
        <end position="543"/>
    </location>
</feature>
<keyword evidence="3" id="KW-1185">Reference proteome</keyword>
<dbReference type="AlphaFoldDB" id="A0A6G0WJZ2"/>
<protein>
    <recommendedName>
        <fullName evidence="1">DNA-directed RNA polymerase N-terminal domain-containing protein</fullName>
    </recommendedName>
</protein>
<reference evidence="2 3" key="1">
    <citation type="submission" date="2019-07" db="EMBL/GenBank/DDBJ databases">
        <title>Genomics analysis of Aphanomyces spp. identifies a new class of oomycete effector associated with host adaptation.</title>
        <authorList>
            <person name="Gaulin E."/>
        </authorList>
    </citation>
    <scope>NUCLEOTIDE SEQUENCE [LARGE SCALE GENOMIC DNA]</scope>
    <source>
        <strain evidence="2 3">ATCC 201684</strain>
    </source>
</reference>
<dbReference type="PANTHER" id="PTHR10102:SF0">
    <property type="entry name" value="DNA-DIRECTED RNA POLYMERASE, MITOCHONDRIAL"/>
    <property type="match status" value="1"/>
</dbReference>
<dbReference type="SUPFAM" id="SSF56672">
    <property type="entry name" value="DNA/RNA polymerases"/>
    <property type="match status" value="1"/>
</dbReference>
<dbReference type="GO" id="GO:0003899">
    <property type="term" value="F:DNA-directed RNA polymerase activity"/>
    <property type="evidence" value="ECO:0007669"/>
    <property type="project" value="InterPro"/>
</dbReference>
<proteinExistence type="predicted"/>
<gene>
    <name evidence="2" type="ORF">Ae201684_014405</name>
</gene>
<dbReference type="GO" id="GO:0003677">
    <property type="term" value="F:DNA binding"/>
    <property type="evidence" value="ECO:0007669"/>
    <property type="project" value="InterPro"/>
</dbReference>
<dbReference type="VEuPathDB" id="FungiDB:AeMF1_009743"/>
<evidence type="ECO:0000259" key="1">
    <source>
        <dbReference type="SMART" id="SM01311"/>
    </source>
</evidence>
<organism evidence="2 3">
    <name type="scientific">Aphanomyces euteiches</name>
    <dbReference type="NCBI Taxonomy" id="100861"/>
    <lineage>
        <taxon>Eukaryota</taxon>
        <taxon>Sar</taxon>
        <taxon>Stramenopiles</taxon>
        <taxon>Oomycota</taxon>
        <taxon>Saprolegniomycetes</taxon>
        <taxon>Saprolegniales</taxon>
        <taxon>Verrucalvaceae</taxon>
        <taxon>Aphanomyces</taxon>
    </lineage>
</organism>
<dbReference type="InterPro" id="IPR002092">
    <property type="entry name" value="DNA-dir_Rpol_phage-type"/>
</dbReference>
<dbReference type="Pfam" id="PF14700">
    <property type="entry name" value="RPOL_N"/>
    <property type="match status" value="1"/>
</dbReference>
<dbReference type="Gene3D" id="1.10.1320.10">
    <property type="entry name" value="DNA-directed RNA polymerase, N-terminal domain"/>
    <property type="match status" value="1"/>
</dbReference>
<dbReference type="InterPro" id="IPR029262">
    <property type="entry name" value="RPOL_N"/>
</dbReference>
<evidence type="ECO:0000313" key="3">
    <source>
        <dbReference type="Proteomes" id="UP000481153"/>
    </source>
</evidence>
<dbReference type="SMART" id="SM01311">
    <property type="entry name" value="RPOL_N"/>
    <property type="match status" value="1"/>
</dbReference>
<evidence type="ECO:0000313" key="2">
    <source>
        <dbReference type="EMBL" id="KAF0727577.1"/>
    </source>
</evidence>
<dbReference type="Proteomes" id="UP000481153">
    <property type="component" value="Unassembled WGS sequence"/>
</dbReference>
<accession>A0A6G0WJZ2</accession>
<dbReference type="GO" id="GO:0006390">
    <property type="term" value="P:mitochondrial transcription"/>
    <property type="evidence" value="ECO:0007669"/>
    <property type="project" value="TreeGrafter"/>
</dbReference>
<sequence>MQSVFRRWLSHPSSATRRVSKLPRWQQHALSARANQNQIRHKASVPAALHQLQDDDDEYDSDDDFRGVKKADWYERALSLKPEDRRVKFPVKRSNADRPAVIDTPPTIEVGPEYSLNLDFYDNVSPKKHVPARLGDMTKEEVDAWLEGFEIPEEAAKLNKTPEEIRHLYAKQLRLEQATYMLSVEKHRDTTRSVVSLQKASDLKGTHGYIRKWVKPVSNSITSAKEKFADLDDNERKDDQKVWGPILFLLDPDEYAIITATNTLNHVLIEADGVKFVKLTLAIGKEIQDALVLKRKHFEELAKICKKDKYEEERKYAQELVAWEEAMEEWKQGKEAFKLAKMNDDSCKYSVPKPQKPKKPSSNKEAEYWKNIKYRIESIAQFQTAKKYFDDAGSWSKEDQVKIGSKLVELLIENAHADDFDGNSQTYDVEHPMSHLAEAPPQSKMRQKAFVHAKEYINGRNYGFIRCTDVMYDKIMKGEMFLPWCARYLPMIVPPKPWTGISNGGYLTLPTKIMRHRDSKWQMECVSRGEIDGVIRSLNNLADIPWVINSEVLNVVMELWKRGGDFGDLPPRADMPMPEMPQIEQYMEILDPVEREEKFEADMETYKKMCKKVCVTFMPVAS</sequence>
<dbReference type="InterPro" id="IPR037159">
    <property type="entry name" value="RNA_POL_N_sf"/>
</dbReference>
<dbReference type="PANTHER" id="PTHR10102">
    <property type="entry name" value="DNA-DIRECTED RNA POLYMERASE, MITOCHONDRIAL"/>
    <property type="match status" value="1"/>
</dbReference>
<dbReference type="GO" id="GO:0034245">
    <property type="term" value="C:mitochondrial DNA-directed RNA polymerase complex"/>
    <property type="evidence" value="ECO:0007669"/>
    <property type="project" value="TreeGrafter"/>
</dbReference>
<dbReference type="InterPro" id="IPR043502">
    <property type="entry name" value="DNA/RNA_pol_sf"/>
</dbReference>
<dbReference type="EMBL" id="VJMJ01000193">
    <property type="protein sequence ID" value="KAF0727577.1"/>
    <property type="molecule type" value="Genomic_DNA"/>
</dbReference>